<feature type="region of interest" description="Disordered" evidence="3">
    <location>
        <begin position="350"/>
        <end position="390"/>
    </location>
</feature>
<dbReference type="Pfam" id="PF25469">
    <property type="entry name" value="WHD_NWD1"/>
    <property type="match status" value="1"/>
</dbReference>
<protein>
    <recommendedName>
        <fullName evidence="4">NWD1/2-like winged helix-turn-helix domain-containing protein</fullName>
    </recommendedName>
</protein>
<dbReference type="SUPFAM" id="SSF50978">
    <property type="entry name" value="WD40 repeat-like"/>
    <property type="match status" value="2"/>
</dbReference>
<feature type="domain" description="NWD1/2-like winged helix-turn-helix" evidence="4">
    <location>
        <begin position="519"/>
        <end position="570"/>
    </location>
</feature>
<dbReference type="PANTHER" id="PTHR19871:SF29">
    <property type="entry name" value="NACHT AND WD REPEAT DOMAIN-CONTAINING PROTEIN 2-LIKE"/>
    <property type="match status" value="1"/>
</dbReference>
<evidence type="ECO:0000256" key="2">
    <source>
        <dbReference type="ARBA" id="ARBA00022737"/>
    </source>
</evidence>
<proteinExistence type="predicted"/>
<evidence type="ECO:0000259" key="4">
    <source>
        <dbReference type="Pfam" id="PF25469"/>
    </source>
</evidence>
<dbReference type="InterPro" id="IPR001680">
    <property type="entry name" value="WD40_rpt"/>
</dbReference>
<evidence type="ECO:0000256" key="3">
    <source>
        <dbReference type="SAM" id="MobiDB-lite"/>
    </source>
</evidence>
<keyword evidence="2" id="KW-0677">Repeat</keyword>
<dbReference type="InterPro" id="IPR015943">
    <property type="entry name" value="WD40/YVTN_repeat-like_dom_sf"/>
</dbReference>
<reference evidence="5" key="1">
    <citation type="submission" date="2025-08" db="UniProtKB">
        <authorList>
            <consortium name="Ensembl"/>
        </authorList>
    </citation>
    <scope>IDENTIFICATION</scope>
</reference>
<reference evidence="5" key="2">
    <citation type="submission" date="2025-09" db="UniProtKB">
        <authorList>
            <consortium name="Ensembl"/>
        </authorList>
    </citation>
    <scope>IDENTIFICATION</scope>
</reference>
<dbReference type="Ensembl" id="ENSGMOT00000014734.2">
    <property type="protein sequence ID" value="ENSGMOP00000014364.2"/>
    <property type="gene ID" value="ENSGMOG00000013429.2"/>
</dbReference>
<dbReference type="Proteomes" id="UP000694546">
    <property type="component" value="Chromosome 16"/>
</dbReference>
<evidence type="ECO:0000256" key="1">
    <source>
        <dbReference type="ARBA" id="ARBA00022574"/>
    </source>
</evidence>
<dbReference type="InterPro" id="IPR036322">
    <property type="entry name" value="WD40_repeat_dom_sf"/>
</dbReference>
<dbReference type="SMART" id="SM00320">
    <property type="entry name" value="WD40"/>
    <property type="match status" value="5"/>
</dbReference>
<keyword evidence="1" id="KW-0853">WD repeat</keyword>
<dbReference type="GeneTree" id="ENSGT00940000165320"/>
<feature type="compositionally biased region" description="Basic and acidic residues" evidence="3">
    <location>
        <begin position="368"/>
        <end position="384"/>
    </location>
</feature>
<dbReference type="InterPro" id="IPR057588">
    <property type="entry name" value="NWD1/2-like_WH"/>
</dbReference>
<organism evidence="5 6">
    <name type="scientific">Gadus morhua</name>
    <name type="common">Atlantic cod</name>
    <dbReference type="NCBI Taxonomy" id="8049"/>
    <lineage>
        <taxon>Eukaryota</taxon>
        <taxon>Metazoa</taxon>
        <taxon>Chordata</taxon>
        <taxon>Craniata</taxon>
        <taxon>Vertebrata</taxon>
        <taxon>Euteleostomi</taxon>
        <taxon>Actinopterygii</taxon>
        <taxon>Neopterygii</taxon>
        <taxon>Teleostei</taxon>
        <taxon>Neoteleostei</taxon>
        <taxon>Acanthomorphata</taxon>
        <taxon>Zeiogadaria</taxon>
        <taxon>Gadariae</taxon>
        <taxon>Gadiformes</taxon>
        <taxon>Gadoidei</taxon>
        <taxon>Gadidae</taxon>
        <taxon>Gadus</taxon>
    </lineage>
</organism>
<sequence>MEHSSLGSRPCTSRVKIYLISNPEDSVVERRALRETVFPRLREHCRNTHGLDLMSSDPRRWPDQRTRQQLIYECQNNSNGPYLLVGYHTRMIYKISVEVTEYQLLLQVCQHAGITTSALEEAYLRDENSILPSYCLRTRACRSEGHVESNSPLYQSKRRDKGEEALKVFQTALGLCVRDGLMTQERAHDYLRSGKAIVCVFVCVRVCVCPSGDHFLSQLCDDFLPSLITSSKLQVYTTTTECNSHHGFTTARRRAYTESLCLQVYSDLVDLVDRRNPLPVRHLNDALALEMAAQQELSGVFSRLYDIKTYLVERAKQRPLVVGGGPCTGKTVLLAHCCQQVKCLPSNLDSNHEPCSAENHHSNPNLRSRTDPKPKDPNPPEPRPKQSIPSQYFEPDLSQSWLKDHLSSLLSSFPTPNRPVVLILDGLDQINDALQAIQLHYPECYSFVELKSMESGQCIRMVASLLSLSGRRVTSGQQTLVNKALGSCSQIFYARLLHSQTLHWTSDSEVMESSLPNGVHASISALLDVLEQKHGSTLVRRCLSYLTLSRTGLTEAELTDLLSSDDEVLMTQYTLRGQARSCRLRVPHVDVERLLLDLRMFLRRRTVAAGAPLLFWVCRHFGLVVTKKYLGCHELREQLHSLMADYFNGRWAFGNAKPLIITRKSEPSGTTELGSSKTNTASETAEMAVCIDRQQPCQPFVFRSSDALSSACKEGSLVNLRRIIELPHHLQESKRWEELERKLLLSLGFQQAMVLAGLLGDLVDMLMGEKRSQVVTLPRERALLASMLKSTACILQSSPEELPMLMECRLLPFVGIYQELEVYIQEIEQERRRRGSGISVVLCPASSILPSIQCSLKVALTACNVVVGVMESGIAWMWRSPWREVEELSLSNKQLKVEFSRVMSTGRRILLSTYCNMLLLLAVTSPEMFVEVEGPLETEEFQGETNQHMVEGCVETEEHLCVWWKDKRFVSVFRGAKGKPQNFQCQNPVTCLVCSDDGRFMYCGQETGAVALFDIYNTNPVCECSNPNQNAILSIILCEEQCDMACVDITGNIMLWNVDGSPTQPAFQLECFSDKGGNSVLNMDYSYELATLLVCKAQQITLWNTCEWVMLGQFMTPQGKAFLHALLAQEGHLFLALLQSCSLVLVWNISSGECVLSLDTCSSTSVPRLLKTASGFITITPHGCLSMWEVINAAGMSPKMSHGVSQVVADEVGEKFYTADGSIAVWGWSLRTGDPEVNFIHDGPVEKLMLSPDNSHLVSVSGGDIYVWHLDTRQNIFRIRGSSATDILITPNSKFAVSLCERGLSPVWNLQNGGVVCHIQLYLDAAKVSPESTFLIGLHQGDLLATNLWSGTVSRRFSHAAHSEHVVAFHMLPQQPDFVLVMGSSGVVYTWKVPEDTMLQQFQLPRSFSIQPHVIQTSSAGSFMLLSTNNDGMAYLDLSTHQTCSVKVEGTAFAVCLDKAGRYAVCLSQPSALTAQCSCDVHPESVLTVIRLADGGKVGMLRMCKTPLTVAVCEQLYVYVGFHDGSVAVYSILDLINKQECSVRGRDNLIGLKKHCFCGTVLMRLSPLAVFVGSYAPDII</sequence>
<dbReference type="InterPro" id="IPR052752">
    <property type="entry name" value="NACHT-WD_repeat"/>
</dbReference>
<accession>A0A8C4ZGE1</accession>
<dbReference type="OMA" id="HAHTSLW"/>
<dbReference type="Gene3D" id="2.130.10.10">
    <property type="entry name" value="YVTN repeat-like/Quinoprotein amine dehydrogenase"/>
    <property type="match status" value="2"/>
</dbReference>
<dbReference type="PANTHER" id="PTHR19871">
    <property type="entry name" value="BETA TRANSDUCIN-RELATED PROTEIN"/>
    <property type="match status" value="1"/>
</dbReference>
<keyword evidence="6" id="KW-1185">Reference proteome</keyword>
<name>A0A8C4ZGE1_GADMO</name>
<evidence type="ECO:0000313" key="6">
    <source>
        <dbReference type="Proteomes" id="UP000694546"/>
    </source>
</evidence>
<evidence type="ECO:0000313" key="5">
    <source>
        <dbReference type="Ensembl" id="ENSGMOP00000014364.2"/>
    </source>
</evidence>